<evidence type="ECO:0000256" key="4">
    <source>
        <dbReference type="ARBA" id="ARBA00022622"/>
    </source>
</evidence>
<evidence type="ECO:0000256" key="3">
    <source>
        <dbReference type="ARBA" id="ARBA00022475"/>
    </source>
</evidence>
<dbReference type="PROSITE" id="PS50213">
    <property type="entry name" value="FAS1"/>
    <property type="match status" value="1"/>
</dbReference>
<keyword evidence="8" id="KW-0472">Membrane</keyword>
<feature type="region of interest" description="Disordered" evidence="12">
    <location>
        <begin position="352"/>
        <end position="407"/>
    </location>
</feature>
<keyword evidence="10" id="KW-0449">Lipoprotein</keyword>
<evidence type="ECO:0000313" key="15">
    <source>
        <dbReference type="EMBL" id="KAF3340184.1"/>
    </source>
</evidence>
<evidence type="ECO:0000256" key="10">
    <source>
        <dbReference type="ARBA" id="ARBA00023288"/>
    </source>
</evidence>
<dbReference type="InterPro" id="IPR033254">
    <property type="entry name" value="Plant_FLA"/>
</dbReference>
<organism evidence="15 16">
    <name type="scientific">Carex littledalei</name>
    <dbReference type="NCBI Taxonomy" id="544730"/>
    <lineage>
        <taxon>Eukaryota</taxon>
        <taxon>Viridiplantae</taxon>
        <taxon>Streptophyta</taxon>
        <taxon>Embryophyta</taxon>
        <taxon>Tracheophyta</taxon>
        <taxon>Spermatophyta</taxon>
        <taxon>Magnoliopsida</taxon>
        <taxon>Liliopsida</taxon>
        <taxon>Poales</taxon>
        <taxon>Cyperaceae</taxon>
        <taxon>Cyperoideae</taxon>
        <taxon>Cariceae</taxon>
        <taxon>Carex</taxon>
        <taxon>Carex subgen. Euthyceras</taxon>
    </lineage>
</organism>
<dbReference type="OrthoDB" id="286301at2759"/>
<dbReference type="GO" id="GO:0005886">
    <property type="term" value="C:plasma membrane"/>
    <property type="evidence" value="ECO:0007669"/>
    <property type="project" value="UniProtKB-SubCell"/>
</dbReference>
<keyword evidence="16" id="KW-1185">Reference proteome</keyword>
<reference evidence="15" key="1">
    <citation type="submission" date="2020-01" db="EMBL/GenBank/DDBJ databases">
        <title>Genome sequence of Kobresia littledalei, the first chromosome-level genome in the family Cyperaceae.</title>
        <authorList>
            <person name="Qu G."/>
        </authorList>
    </citation>
    <scope>NUCLEOTIDE SEQUENCE</scope>
    <source>
        <strain evidence="15">C.B.Clarke</strain>
        <tissue evidence="15">Leaf</tissue>
    </source>
</reference>
<dbReference type="Pfam" id="PF02469">
    <property type="entry name" value="Fasciclin"/>
    <property type="match status" value="1"/>
</dbReference>
<dbReference type="AlphaFoldDB" id="A0A833W1K9"/>
<comment type="caution">
    <text evidence="15">The sequence shown here is derived from an EMBL/GenBank/DDBJ whole genome shotgun (WGS) entry which is preliminary data.</text>
</comment>
<keyword evidence="6" id="KW-0677">Repeat</keyword>
<sequence length="435" mass="45352">MALYHLLILVYSTILLIPTDSHNITAILDGFPEYSVYNGYLSQTKVCDEINSHETVTCLVLSNSVMSSLVAKAKQSLPGIKNALRLLSLLDYFDPQKLHDLTRGTTLTTTLYQTTGNAPGNLGFVNITNLRGGRVGFASARPGSAFDATYTKSVKQIPYNLSVLEISAPITFSGLMDASSPSPSNLTALLEKAGCKIFSSLITSSGVLKMYQSAMDKGFTLFAPNDDAFKADGAPDLTTLSSADLVTVLQYHALPSYTPKASLKTARGPIATMASSSSAGKYDLSVISHGDDVSLDTGVDTSRVASTVLDDTPMCVLTVDSLLLPSELFGNASAPAAPGPVAVPGAPMLAPATAPGPVADTPAPSPHATKPRSKKAPTHSHSPPSPPESPEAAPSDAPAADEDATPDDVKGAAMRCVVCSPRLVLASICIVVFLL</sequence>
<proteinExistence type="inferred from homology"/>
<evidence type="ECO:0000256" key="9">
    <source>
        <dbReference type="ARBA" id="ARBA00023180"/>
    </source>
</evidence>
<dbReference type="Proteomes" id="UP000623129">
    <property type="component" value="Unassembled WGS sequence"/>
</dbReference>
<keyword evidence="4" id="KW-0336">GPI-anchor</keyword>
<feature type="signal peptide" evidence="13">
    <location>
        <begin position="1"/>
        <end position="21"/>
    </location>
</feature>
<dbReference type="InterPro" id="IPR000782">
    <property type="entry name" value="FAS1_domain"/>
</dbReference>
<keyword evidence="9" id="KW-0325">Glycoprotein</keyword>
<evidence type="ECO:0000256" key="8">
    <source>
        <dbReference type="ARBA" id="ARBA00023136"/>
    </source>
</evidence>
<comment type="subcellular location">
    <subcellularLocation>
        <location evidence="1">Cell membrane</location>
        <topology evidence="1">Lipid-anchor</topology>
        <topology evidence="1">GPI-anchor</topology>
    </subcellularLocation>
</comment>
<dbReference type="FunFam" id="2.30.180.10:FF:000010">
    <property type="entry name" value="Fasciclin-like arabinogalactan protein 2"/>
    <property type="match status" value="1"/>
</dbReference>
<dbReference type="SUPFAM" id="SSF82153">
    <property type="entry name" value="FAS1 domain"/>
    <property type="match status" value="2"/>
</dbReference>
<evidence type="ECO:0000256" key="11">
    <source>
        <dbReference type="ARBA" id="ARBA00024686"/>
    </source>
</evidence>
<dbReference type="PANTHER" id="PTHR32382">
    <property type="entry name" value="FASCICLIN-LIKE ARABINOGALACTAN PROTEIN"/>
    <property type="match status" value="1"/>
</dbReference>
<dbReference type="Gene3D" id="2.30.180.10">
    <property type="entry name" value="FAS1 domain"/>
    <property type="match status" value="1"/>
</dbReference>
<dbReference type="EMBL" id="SWLB01000003">
    <property type="protein sequence ID" value="KAF3340184.1"/>
    <property type="molecule type" value="Genomic_DNA"/>
</dbReference>
<feature type="chain" id="PRO_5032872679" evidence="13">
    <location>
        <begin position="22"/>
        <end position="435"/>
    </location>
</feature>
<protein>
    <submittedName>
        <fullName evidence="15">Fasciclin-like arabinogalactan protein 8</fullName>
    </submittedName>
</protein>
<comment type="function">
    <text evidence="11">May be a cell surface adhesion protein.</text>
</comment>
<evidence type="ECO:0000256" key="13">
    <source>
        <dbReference type="SAM" id="SignalP"/>
    </source>
</evidence>
<comment type="similarity">
    <text evidence="2">Belongs to the fasciclin-like AGP family.</text>
</comment>
<evidence type="ECO:0000256" key="5">
    <source>
        <dbReference type="ARBA" id="ARBA00022729"/>
    </source>
</evidence>
<evidence type="ECO:0000256" key="1">
    <source>
        <dbReference type="ARBA" id="ARBA00004609"/>
    </source>
</evidence>
<feature type="compositionally biased region" description="Basic residues" evidence="12">
    <location>
        <begin position="369"/>
        <end position="378"/>
    </location>
</feature>
<name>A0A833W1K9_9POAL</name>
<evidence type="ECO:0000313" key="16">
    <source>
        <dbReference type="Proteomes" id="UP000623129"/>
    </source>
</evidence>
<evidence type="ECO:0000256" key="12">
    <source>
        <dbReference type="SAM" id="MobiDB-lite"/>
    </source>
</evidence>
<dbReference type="GO" id="GO:0098552">
    <property type="term" value="C:side of membrane"/>
    <property type="evidence" value="ECO:0007669"/>
    <property type="project" value="UniProtKB-KW"/>
</dbReference>
<dbReference type="FunFam" id="2.30.180.10:FF:000008">
    <property type="entry name" value="Fasciclin-like arabinogalactan protein 10"/>
    <property type="match status" value="1"/>
</dbReference>
<evidence type="ECO:0000256" key="6">
    <source>
        <dbReference type="ARBA" id="ARBA00022737"/>
    </source>
</evidence>
<dbReference type="PANTHER" id="PTHR32382:SF5">
    <property type="entry name" value="FASCICLIN-LIKE ARABINOGALACTAN PROTEIN 8"/>
    <property type="match status" value="1"/>
</dbReference>
<keyword evidence="3" id="KW-1003">Cell membrane</keyword>
<accession>A0A833W1K9</accession>
<gene>
    <name evidence="15" type="ORF">FCM35_KLT15955</name>
</gene>
<dbReference type="SMART" id="SM00554">
    <property type="entry name" value="FAS1"/>
    <property type="match status" value="1"/>
</dbReference>
<feature type="domain" description="FAS1" evidence="14">
    <location>
        <begin position="182"/>
        <end position="323"/>
    </location>
</feature>
<evidence type="ECO:0000256" key="7">
    <source>
        <dbReference type="ARBA" id="ARBA00022974"/>
    </source>
</evidence>
<evidence type="ECO:0000256" key="2">
    <source>
        <dbReference type="ARBA" id="ARBA00007843"/>
    </source>
</evidence>
<keyword evidence="7" id="KW-0654">Proteoglycan</keyword>
<dbReference type="InterPro" id="IPR036378">
    <property type="entry name" value="FAS1_dom_sf"/>
</dbReference>
<keyword evidence="5 13" id="KW-0732">Signal</keyword>
<evidence type="ECO:0000259" key="14">
    <source>
        <dbReference type="PROSITE" id="PS50213"/>
    </source>
</evidence>